<evidence type="ECO:0000256" key="3">
    <source>
        <dbReference type="ARBA" id="ARBA00023159"/>
    </source>
</evidence>
<dbReference type="SUPFAM" id="SSF46955">
    <property type="entry name" value="Putative DNA-binding domain"/>
    <property type="match status" value="1"/>
</dbReference>
<dbReference type="EMBL" id="JBHUFF010000008">
    <property type="protein sequence ID" value="MFD1798803.1"/>
    <property type="molecule type" value="Genomic_DNA"/>
</dbReference>
<evidence type="ECO:0000256" key="1">
    <source>
        <dbReference type="ARBA" id="ARBA00023015"/>
    </source>
</evidence>
<dbReference type="InterPro" id="IPR036244">
    <property type="entry name" value="TipA-like_antibiotic-bd"/>
</dbReference>
<dbReference type="Pfam" id="PF07739">
    <property type="entry name" value="TipAS"/>
    <property type="match status" value="1"/>
</dbReference>
<dbReference type="Proteomes" id="UP001597285">
    <property type="component" value="Unassembled WGS sequence"/>
</dbReference>
<name>A0ABW4NL08_9LACT</name>
<sequence>MDYTVNQLSKIAGVSGRTLRYYDQIGLLKPKRVSSSGYRIYGTEEVDLLQQILFYRNLEMPLEEIKEIVLAADFDQEKALLLHQQRLKMKKAQLDTLLLTIEKTLADKRGERQMTDNEKFEGFKQKIIDENETTYGQEVRKTYGEKAVDQSNQKFAGMSEAQFAEWQELDETIQQKLAAAMIDGDASSDAAQHIAELHKKWLSFTWPDYSREAHRNLAEMYVSDERFTAYYDERAGKGAAAFLRDAINQFTKN</sequence>
<dbReference type="InterPro" id="IPR000551">
    <property type="entry name" value="MerR-type_HTH_dom"/>
</dbReference>
<organism evidence="6 7">
    <name type="scientific">Carnobacterium antarcticum</name>
    <dbReference type="NCBI Taxonomy" id="2126436"/>
    <lineage>
        <taxon>Bacteria</taxon>
        <taxon>Bacillati</taxon>
        <taxon>Bacillota</taxon>
        <taxon>Bacilli</taxon>
        <taxon>Lactobacillales</taxon>
        <taxon>Carnobacteriaceae</taxon>
        <taxon>Carnobacterium</taxon>
    </lineage>
</organism>
<dbReference type="InterPro" id="IPR047057">
    <property type="entry name" value="MerR_fam"/>
</dbReference>
<proteinExistence type="predicted"/>
<evidence type="ECO:0000259" key="5">
    <source>
        <dbReference type="PROSITE" id="PS50937"/>
    </source>
</evidence>
<gene>
    <name evidence="6" type="ORF">ACFSBK_02870</name>
</gene>
<dbReference type="PROSITE" id="PS50937">
    <property type="entry name" value="HTH_MERR_2"/>
    <property type="match status" value="1"/>
</dbReference>
<feature type="domain" description="HTH merR-type" evidence="5">
    <location>
        <begin position="1"/>
        <end position="71"/>
    </location>
</feature>
<dbReference type="RefSeq" id="WP_058919207.1">
    <property type="nucleotide sequence ID" value="NZ_JBHSQC010000015.1"/>
</dbReference>
<keyword evidence="4" id="KW-0804">Transcription</keyword>
<keyword evidence="1" id="KW-0805">Transcription regulation</keyword>
<dbReference type="PANTHER" id="PTHR30204:SF90">
    <property type="entry name" value="HTH-TYPE TRANSCRIPTIONAL ACTIVATOR MTA"/>
    <property type="match status" value="1"/>
</dbReference>
<dbReference type="InterPro" id="IPR012925">
    <property type="entry name" value="TipAS_dom"/>
</dbReference>
<comment type="caution">
    <text evidence="6">The sequence shown here is derived from an EMBL/GenBank/DDBJ whole genome shotgun (WGS) entry which is preliminary data.</text>
</comment>
<evidence type="ECO:0000313" key="7">
    <source>
        <dbReference type="Proteomes" id="UP001597285"/>
    </source>
</evidence>
<dbReference type="Gene3D" id="1.10.1660.10">
    <property type="match status" value="1"/>
</dbReference>
<keyword evidence="2" id="KW-0238">DNA-binding</keyword>
<reference evidence="7" key="1">
    <citation type="journal article" date="2019" name="Int. J. Syst. Evol. Microbiol.">
        <title>The Global Catalogue of Microorganisms (GCM) 10K type strain sequencing project: providing services to taxonomists for standard genome sequencing and annotation.</title>
        <authorList>
            <consortium name="The Broad Institute Genomics Platform"/>
            <consortium name="The Broad Institute Genome Sequencing Center for Infectious Disease"/>
            <person name="Wu L."/>
            <person name="Ma J."/>
        </authorList>
    </citation>
    <scope>NUCLEOTIDE SEQUENCE [LARGE SCALE GENOMIC DNA]</scope>
    <source>
        <strain evidence="7">KCTC 42143</strain>
    </source>
</reference>
<dbReference type="Gene3D" id="1.10.490.50">
    <property type="entry name" value="Antibiotic binding domain of TipA-like multidrug resistance regulators"/>
    <property type="match status" value="1"/>
</dbReference>
<dbReference type="SUPFAM" id="SSF89082">
    <property type="entry name" value="Antibiotic binding domain of TipA-like multidrug resistance regulators"/>
    <property type="match status" value="1"/>
</dbReference>
<dbReference type="InterPro" id="IPR009061">
    <property type="entry name" value="DNA-bd_dom_put_sf"/>
</dbReference>
<evidence type="ECO:0000313" key="6">
    <source>
        <dbReference type="EMBL" id="MFD1798803.1"/>
    </source>
</evidence>
<keyword evidence="7" id="KW-1185">Reference proteome</keyword>
<dbReference type="PANTHER" id="PTHR30204">
    <property type="entry name" value="REDOX-CYCLING DRUG-SENSING TRANSCRIPTIONAL ACTIVATOR SOXR"/>
    <property type="match status" value="1"/>
</dbReference>
<dbReference type="CDD" id="cd01106">
    <property type="entry name" value="HTH_TipAL-Mta"/>
    <property type="match status" value="1"/>
</dbReference>
<dbReference type="SMART" id="SM00422">
    <property type="entry name" value="HTH_MERR"/>
    <property type="match status" value="1"/>
</dbReference>
<dbReference type="Pfam" id="PF13411">
    <property type="entry name" value="MerR_1"/>
    <property type="match status" value="1"/>
</dbReference>
<evidence type="ECO:0000256" key="2">
    <source>
        <dbReference type="ARBA" id="ARBA00023125"/>
    </source>
</evidence>
<accession>A0ABW4NL08</accession>
<evidence type="ECO:0000256" key="4">
    <source>
        <dbReference type="ARBA" id="ARBA00023163"/>
    </source>
</evidence>
<keyword evidence="3" id="KW-0010">Activator</keyword>
<protein>
    <submittedName>
        <fullName evidence="6">MerR family transcriptional regulator</fullName>
    </submittedName>
</protein>